<keyword evidence="3" id="KW-1185">Reference proteome</keyword>
<organism evidence="2 3">
    <name type="scientific">Colletotrichum scovillei</name>
    <dbReference type="NCBI Taxonomy" id="1209932"/>
    <lineage>
        <taxon>Eukaryota</taxon>
        <taxon>Fungi</taxon>
        <taxon>Dikarya</taxon>
        <taxon>Ascomycota</taxon>
        <taxon>Pezizomycotina</taxon>
        <taxon>Sordariomycetes</taxon>
        <taxon>Hypocreomycetidae</taxon>
        <taxon>Glomerellales</taxon>
        <taxon>Glomerellaceae</taxon>
        <taxon>Colletotrichum</taxon>
        <taxon>Colletotrichum acutatum species complex</taxon>
    </lineage>
</organism>
<proteinExistence type="predicted"/>
<accession>A0A9P7QSZ7</accession>
<keyword evidence="1" id="KW-0732">Signal</keyword>
<feature type="chain" id="PRO_5040140078" evidence="1">
    <location>
        <begin position="23"/>
        <end position="30"/>
    </location>
</feature>
<feature type="signal peptide" evidence="1">
    <location>
        <begin position="1"/>
        <end position="22"/>
    </location>
</feature>
<dbReference type="AlphaFoldDB" id="A0A9P7QSZ7"/>
<evidence type="ECO:0000313" key="3">
    <source>
        <dbReference type="Proteomes" id="UP000699042"/>
    </source>
</evidence>
<evidence type="ECO:0000256" key="1">
    <source>
        <dbReference type="SAM" id="SignalP"/>
    </source>
</evidence>
<comment type="caution">
    <text evidence="2">The sequence shown here is derived from an EMBL/GenBank/DDBJ whole genome shotgun (WGS) entry which is preliminary data.</text>
</comment>
<sequence length="30" mass="3171">MQFPSSTIVLALFGLLASQAVAQQVECNCT</sequence>
<name>A0A9P7QSZ7_9PEZI</name>
<gene>
    <name evidence="2" type="ORF">JMJ77_011427</name>
</gene>
<reference evidence="2" key="1">
    <citation type="submission" date="2021-05" db="EMBL/GenBank/DDBJ databases">
        <title>Comparative genomics of three Colletotrichum scovillei strains and genetic complementation revealed genes involved fungal growth and virulence on chili pepper.</title>
        <authorList>
            <person name="Hsieh D.-K."/>
            <person name="Chuang S.-C."/>
            <person name="Chen C.-Y."/>
            <person name="Chao Y.-T."/>
            <person name="Lu M.-Y.J."/>
            <person name="Lee M.-H."/>
            <person name="Shih M.-C."/>
        </authorList>
    </citation>
    <scope>NUCLEOTIDE SEQUENCE</scope>
    <source>
        <strain evidence="2">Coll-153</strain>
    </source>
</reference>
<protein>
    <submittedName>
        <fullName evidence="2">Uncharacterized protein</fullName>
    </submittedName>
</protein>
<dbReference type="EMBL" id="JAESDN010000023">
    <property type="protein sequence ID" value="KAG7040563.1"/>
    <property type="molecule type" value="Genomic_DNA"/>
</dbReference>
<evidence type="ECO:0000313" key="2">
    <source>
        <dbReference type="EMBL" id="KAG7040563.1"/>
    </source>
</evidence>
<dbReference type="Proteomes" id="UP000699042">
    <property type="component" value="Unassembled WGS sequence"/>
</dbReference>